<dbReference type="PROSITE" id="PS50850">
    <property type="entry name" value="MFS"/>
    <property type="match status" value="1"/>
</dbReference>
<feature type="transmembrane region" description="Helical" evidence="9">
    <location>
        <begin position="546"/>
        <end position="570"/>
    </location>
</feature>
<sequence>MSKSPLPTTTPASPSIPPPALAAASPPSGDRYKWVALSNTTMGVLIATIDSSIVIISLPAIFRGIGLDPLAPGNIGYLLWMILGYTLVSAVLVVALGRLGDMFGRVRMYNLGFAVFAAASLALSLDPLKGGAGALWLIGFRVVQAVGGAMLTANSAAILTDAFPARQRGMALGINQITALAGMFLGLLAGGVLAAWDWRAVFWVSVPFGVVGTYWSYRSLRETGVPRPGRIDWLGNLTFTAGAGTLLAAVTYGIQPYGGHSTGWTNPWVLGGLATGTGLLVAFCVAETRVAEPMFQLGLFRIRAFAAGNLAALLIAIARGGMQFMLIVWLQGIWLPLHGYDFERTPLWAGIFMLPLTIGFLVGGPASGYLSDRFGARLFATTGLLLVTGSFVGLVALPVDFSYPAFAALLFVSGLGQGMFAAPNTSAVMGSVPADQRGVASGMRATFQNSGSALSIGLFFSLMVSGLSSSLPQTMSSGLQAQGVPAGTASQVAGLPPVSTLFATFLGNNPVAHLLGPSGVLSTLPESSVRALTGHRFFPELVSGPFHQGLVTVFGAAAAMALAGALASALRGRHQAEPLEPTDPPTGTPKA</sequence>
<evidence type="ECO:0000256" key="8">
    <source>
        <dbReference type="SAM" id="MobiDB-lite"/>
    </source>
</evidence>
<dbReference type="PANTHER" id="PTHR42718:SF46">
    <property type="entry name" value="BLR6921 PROTEIN"/>
    <property type="match status" value="1"/>
</dbReference>
<feature type="transmembrane region" description="Helical" evidence="9">
    <location>
        <begin position="171"/>
        <end position="194"/>
    </location>
</feature>
<feature type="transmembrane region" description="Helical" evidence="9">
    <location>
        <begin position="307"/>
        <end position="335"/>
    </location>
</feature>
<proteinExistence type="predicted"/>
<dbReference type="CDD" id="cd17321">
    <property type="entry name" value="MFS_MMR_MDR_like"/>
    <property type="match status" value="1"/>
</dbReference>
<dbReference type="InterPro" id="IPR036259">
    <property type="entry name" value="MFS_trans_sf"/>
</dbReference>
<feature type="compositionally biased region" description="Low complexity" evidence="8">
    <location>
        <begin position="1"/>
        <end position="13"/>
    </location>
</feature>
<evidence type="ECO:0000256" key="9">
    <source>
        <dbReference type="SAM" id="Phobius"/>
    </source>
</evidence>
<evidence type="ECO:0000256" key="2">
    <source>
        <dbReference type="ARBA" id="ARBA00022448"/>
    </source>
</evidence>
<keyword evidence="2" id="KW-0813">Transport</keyword>
<dbReference type="Gene3D" id="1.20.1250.20">
    <property type="entry name" value="MFS general substrate transporter like domains"/>
    <property type="match status" value="2"/>
</dbReference>
<feature type="transmembrane region" description="Helical" evidence="9">
    <location>
        <begin position="267"/>
        <end position="286"/>
    </location>
</feature>
<dbReference type="EMBL" id="BAAALF010000162">
    <property type="protein sequence ID" value="GAA1264052.1"/>
    <property type="molecule type" value="Genomic_DNA"/>
</dbReference>
<evidence type="ECO:0000256" key="5">
    <source>
        <dbReference type="ARBA" id="ARBA00022989"/>
    </source>
</evidence>
<evidence type="ECO:0000256" key="7">
    <source>
        <dbReference type="ARBA" id="ARBA00023251"/>
    </source>
</evidence>
<feature type="transmembrane region" description="Helical" evidence="9">
    <location>
        <begin position="403"/>
        <end position="422"/>
    </location>
</feature>
<gene>
    <name evidence="11" type="ORF">GCM10009665_61920</name>
</gene>
<feature type="transmembrane region" description="Helical" evidence="9">
    <location>
        <begin position="347"/>
        <end position="366"/>
    </location>
</feature>
<feature type="transmembrane region" description="Helical" evidence="9">
    <location>
        <begin position="453"/>
        <end position="471"/>
    </location>
</feature>
<keyword evidence="7" id="KW-0046">Antibiotic resistance</keyword>
<name>A0ABN1WSY9_9ACTN</name>
<comment type="caution">
    <text evidence="11">The sequence shown here is derived from an EMBL/GenBank/DDBJ whole genome shotgun (WGS) entry which is preliminary data.</text>
</comment>
<feature type="domain" description="Major facilitator superfamily (MFS) profile" evidence="10">
    <location>
        <begin position="36"/>
        <end position="511"/>
    </location>
</feature>
<evidence type="ECO:0000256" key="1">
    <source>
        <dbReference type="ARBA" id="ARBA00004651"/>
    </source>
</evidence>
<evidence type="ECO:0000259" key="10">
    <source>
        <dbReference type="PROSITE" id="PS50850"/>
    </source>
</evidence>
<evidence type="ECO:0000256" key="6">
    <source>
        <dbReference type="ARBA" id="ARBA00023136"/>
    </source>
</evidence>
<reference evidence="11 12" key="1">
    <citation type="journal article" date="2019" name="Int. J. Syst. Evol. Microbiol.">
        <title>The Global Catalogue of Microorganisms (GCM) 10K type strain sequencing project: providing services to taxonomists for standard genome sequencing and annotation.</title>
        <authorList>
            <consortium name="The Broad Institute Genomics Platform"/>
            <consortium name="The Broad Institute Genome Sequencing Center for Infectious Disease"/>
            <person name="Wu L."/>
            <person name="Ma J."/>
        </authorList>
    </citation>
    <scope>NUCLEOTIDE SEQUENCE [LARGE SCALE GENOMIC DNA]</scope>
    <source>
        <strain evidence="11 12">JCM 13004</strain>
    </source>
</reference>
<evidence type="ECO:0000256" key="3">
    <source>
        <dbReference type="ARBA" id="ARBA00022475"/>
    </source>
</evidence>
<feature type="region of interest" description="Disordered" evidence="8">
    <location>
        <begin position="1"/>
        <end position="24"/>
    </location>
</feature>
<keyword evidence="5 9" id="KW-1133">Transmembrane helix</keyword>
<keyword evidence="4 9" id="KW-0812">Transmembrane</keyword>
<dbReference type="InterPro" id="IPR011701">
    <property type="entry name" value="MFS"/>
</dbReference>
<feature type="transmembrane region" description="Helical" evidence="9">
    <location>
        <begin position="134"/>
        <end position="159"/>
    </location>
</feature>
<protein>
    <submittedName>
        <fullName evidence="11">MFS transporter</fullName>
    </submittedName>
</protein>
<feature type="transmembrane region" description="Helical" evidence="9">
    <location>
        <begin position="200"/>
        <end position="217"/>
    </location>
</feature>
<feature type="transmembrane region" description="Helical" evidence="9">
    <location>
        <begin position="77"/>
        <end position="96"/>
    </location>
</feature>
<keyword evidence="6 9" id="KW-0472">Membrane</keyword>
<dbReference type="Pfam" id="PF07690">
    <property type="entry name" value="MFS_1"/>
    <property type="match status" value="1"/>
</dbReference>
<dbReference type="InterPro" id="IPR020846">
    <property type="entry name" value="MFS_dom"/>
</dbReference>
<keyword evidence="3" id="KW-1003">Cell membrane</keyword>
<evidence type="ECO:0000313" key="12">
    <source>
        <dbReference type="Proteomes" id="UP001500037"/>
    </source>
</evidence>
<evidence type="ECO:0000256" key="4">
    <source>
        <dbReference type="ARBA" id="ARBA00022692"/>
    </source>
</evidence>
<feature type="transmembrane region" description="Helical" evidence="9">
    <location>
        <begin position="378"/>
        <end position="397"/>
    </location>
</feature>
<feature type="transmembrane region" description="Helical" evidence="9">
    <location>
        <begin position="108"/>
        <end position="128"/>
    </location>
</feature>
<accession>A0ABN1WSY9</accession>
<evidence type="ECO:0000313" key="11">
    <source>
        <dbReference type="EMBL" id="GAA1264052.1"/>
    </source>
</evidence>
<comment type="subcellular location">
    <subcellularLocation>
        <location evidence="1">Cell membrane</location>
        <topology evidence="1">Multi-pass membrane protein</topology>
    </subcellularLocation>
</comment>
<feature type="transmembrane region" description="Helical" evidence="9">
    <location>
        <begin position="237"/>
        <end position="255"/>
    </location>
</feature>
<dbReference type="Proteomes" id="UP001500037">
    <property type="component" value="Unassembled WGS sequence"/>
</dbReference>
<organism evidence="11 12">
    <name type="scientific">Kitasatospora nipponensis</name>
    <dbReference type="NCBI Taxonomy" id="258049"/>
    <lineage>
        <taxon>Bacteria</taxon>
        <taxon>Bacillati</taxon>
        <taxon>Actinomycetota</taxon>
        <taxon>Actinomycetes</taxon>
        <taxon>Kitasatosporales</taxon>
        <taxon>Streptomycetaceae</taxon>
        <taxon>Kitasatospora</taxon>
    </lineage>
</organism>
<dbReference type="PANTHER" id="PTHR42718">
    <property type="entry name" value="MAJOR FACILITATOR SUPERFAMILY MULTIDRUG TRANSPORTER MFSC"/>
    <property type="match status" value="1"/>
</dbReference>
<keyword evidence="12" id="KW-1185">Reference proteome</keyword>
<dbReference type="SUPFAM" id="SSF103473">
    <property type="entry name" value="MFS general substrate transporter"/>
    <property type="match status" value="1"/>
</dbReference>
<feature type="transmembrane region" description="Helical" evidence="9">
    <location>
        <begin position="41"/>
        <end position="65"/>
    </location>
</feature>